<dbReference type="InParanoid" id="M4BC56"/>
<evidence type="ECO:0000313" key="2">
    <source>
        <dbReference type="Proteomes" id="UP000011713"/>
    </source>
</evidence>
<dbReference type="EnsemblProtists" id="HpaT803871">
    <property type="protein sequence ID" value="HpaP803871"/>
    <property type="gene ID" value="HpaG803871"/>
</dbReference>
<dbReference type="STRING" id="559515.M4BC56"/>
<organism evidence="1 2">
    <name type="scientific">Hyaloperonospora arabidopsidis (strain Emoy2)</name>
    <name type="common">Downy mildew agent</name>
    <name type="synonym">Peronospora arabidopsidis</name>
    <dbReference type="NCBI Taxonomy" id="559515"/>
    <lineage>
        <taxon>Eukaryota</taxon>
        <taxon>Sar</taxon>
        <taxon>Stramenopiles</taxon>
        <taxon>Oomycota</taxon>
        <taxon>Peronosporomycetes</taxon>
        <taxon>Peronosporales</taxon>
        <taxon>Peronosporaceae</taxon>
        <taxon>Hyaloperonospora</taxon>
    </lineage>
</organism>
<dbReference type="EMBL" id="JH598116">
    <property type="status" value="NOT_ANNOTATED_CDS"/>
    <property type="molecule type" value="Genomic_DNA"/>
</dbReference>
<evidence type="ECO:0000313" key="1">
    <source>
        <dbReference type="EnsemblProtists" id="HpaP803871"/>
    </source>
</evidence>
<protein>
    <submittedName>
        <fullName evidence="1">Uncharacterized protein</fullName>
    </submittedName>
</protein>
<name>M4BC56_HYAAE</name>
<dbReference type="AlphaFoldDB" id="M4BC56"/>
<accession>M4BC56</accession>
<dbReference type="Proteomes" id="UP000011713">
    <property type="component" value="Unassembled WGS sequence"/>
</dbReference>
<reference evidence="2" key="1">
    <citation type="journal article" date="2010" name="Science">
        <title>Signatures of adaptation to obligate biotrophy in the Hyaloperonospora arabidopsidis genome.</title>
        <authorList>
            <person name="Baxter L."/>
            <person name="Tripathy S."/>
            <person name="Ishaque N."/>
            <person name="Boot N."/>
            <person name="Cabral A."/>
            <person name="Kemen E."/>
            <person name="Thines M."/>
            <person name="Ah-Fong A."/>
            <person name="Anderson R."/>
            <person name="Badejoko W."/>
            <person name="Bittner-Eddy P."/>
            <person name="Boore J.L."/>
            <person name="Chibucos M.C."/>
            <person name="Coates M."/>
            <person name="Dehal P."/>
            <person name="Delehaunty K."/>
            <person name="Dong S."/>
            <person name="Downton P."/>
            <person name="Dumas B."/>
            <person name="Fabro G."/>
            <person name="Fronick C."/>
            <person name="Fuerstenberg S.I."/>
            <person name="Fulton L."/>
            <person name="Gaulin E."/>
            <person name="Govers F."/>
            <person name="Hughes L."/>
            <person name="Humphray S."/>
            <person name="Jiang R.H."/>
            <person name="Judelson H."/>
            <person name="Kamoun S."/>
            <person name="Kyung K."/>
            <person name="Meijer H."/>
            <person name="Minx P."/>
            <person name="Morris P."/>
            <person name="Nelson J."/>
            <person name="Phuntumart V."/>
            <person name="Qutob D."/>
            <person name="Rehmany A."/>
            <person name="Rougon-Cardoso A."/>
            <person name="Ryden P."/>
            <person name="Torto-Alalibo T."/>
            <person name="Studholme D."/>
            <person name="Wang Y."/>
            <person name="Win J."/>
            <person name="Wood J."/>
            <person name="Clifton S.W."/>
            <person name="Rogers J."/>
            <person name="Van den Ackerveken G."/>
            <person name="Jones J.D."/>
            <person name="McDowell J.M."/>
            <person name="Beynon J."/>
            <person name="Tyler B.M."/>
        </authorList>
    </citation>
    <scope>NUCLEOTIDE SEQUENCE [LARGE SCALE GENOMIC DNA]</scope>
    <source>
        <strain evidence="2">Emoy2</strain>
    </source>
</reference>
<sequence>MEAFSERNVISDVLPTLTMEVRIGIDSQSAYVLAVNSTAKRTRHIAMAFLNRTQQMLSRRHSTNEDCASIQLDRCARLASRGACCGKYTSGATRLSRRLTDKTGNTCRLIETEVECEQAVPRKDATVAGSVLHHLHCAIDLQRLKTMTKREAAQGVNARLNVALDQDSVAPGEIIRGVGREWLAWDEGGYSPVTNAFDKIFLQHQIELSPSAVFKAGESELSSVSYQRTCPRALSYLTSTAKQQNVPGADQVSAEEDFTVHDPSTSAPPARALKILTSEVVHWLYCVKRGDLQMTVTIPNDVSVSGQAVPLQCCVDTYACKVSVKSI</sequence>
<proteinExistence type="predicted"/>
<dbReference type="eggNOG" id="ENOG502S12W">
    <property type="taxonomic scope" value="Eukaryota"/>
</dbReference>
<reference evidence="1" key="2">
    <citation type="submission" date="2015-06" db="UniProtKB">
        <authorList>
            <consortium name="EnsemblProtists"/>
        </authorList>
    </citation>
    <scope>IDENTIFICATION</scope>
    <source>
        <strain evidence="1">Emoy2</strain>
    </source>
</reference>
<keyword evidence="2" id="KW-1185">Reference proteome</keyword>
<dbReference type="HOGENOM" id="CLU_851131_0_0_1"/>
<dbReference type="VEuPathDB" id="FungiDB:HpaG803871"/>